<evidence type="ECO:0008006" key="3">
    <source>
        <dbReference type="Google" id="ProtNLM"/>
    </source>
</evidence>
<dbReference type="Proteomes" id="UP000199321">
    <property type="component" value="Unassembled WGS sequence"/>
</dbReference>
<keyword evidence="2" id="KW-1185">Reference proteome</keyword>
<evidence type="ECO:0000313" key="2">
    <source>
        <dbReference type="Proteomes" id="UP000199321"/>
    </source>
</evidence>
<sequence length="429" mass="48281">MKYLLCIPILLTIIACSNDGTSEIGNDWIDSETTFLSIDTLTVRAATLKFDSMVVSGERLLIGSYADPVFGRTNSESYFQLESPGYDIDNEAIFDSIALILKYDNYYYNDTISRQKFDVFEVVDNIKPSSDDYFYNTTTFNYNTSRIGTKIFDARPKGADSLHISIDAAFGNELFSKIQDNDITNIDEFLNEYRGLLVQPDTINNTAVLGFSNDSYLRIYYTIEDEEGNLEETWDFPISSTNSSNHISSSHEGTVLESLTDQEMILPSSETSNTAFMQSGVGVLTRIEFPYVKSLYTITGTGSIVEASLNISIKKNASTINLHTKDSLALYIMDANSDVVSDLLDYSGSAVYGTITEENSEFNITRYSIPIKTFLDTKLSETTNNDNLYLAIYAQDYYNSVDRYILYGENNSDQNKLKLELTYAIYNDN</sequence>
<dbReference type="PROSITE" id="PS51257">
    <property type="entry name" value="PROKAR_LIPOPROTEIN"/>
    <property type="match status" value="1"/>
</dbReference>
<dbReference type="AlphaFoldDB" id="A0A1G7CQ11"/>
<accession>A0A1G7CQ11</accession>
<dbReference type="STRING" id="227084.SAMN05421855_101461"/>
<gene>
    <name evidence="1" type="ORF">SAMN05421855_101461</name>
</gene>
<reference evidence="1 2" key="1">
    <citation type="submission" date="2016-10" db="EMBL/GenBank/DDBJ databases">
        <authorList>
            <person name="de Groot N.N."/>
        </authorList>
    </citation>
    <scope>NUCLEOTIDE SEQUENCE [LARGE SCALE GENOMIC DNA]</scope>
    <source>
        <strain evidence="1 2">DSM 16195</strain>
    </source>
</reference>
<proteinExistence type="predicted"/>
<evidence type="ECO:0000313" key="1">
    <source>
        <dbReference type="EMBL" id="SDE40585.1"/>
    </source>
</evidence>
<dbReference type="OrthoDB" id="1092930at2"/>
<dbReference type="EMBL" id="FNBA01000001">
    <property type="protein sequence ID" value="SDE40585.1"/>
    <property type="molecule type" value="Genomic_DNA"/>
</dbReference>
<organism evidence="1 2">
    <name type="scientific">Ulvibacter litoralis</name>
    <dbReference type="NCBI Taxonomy" id="227084"/>
    <lineage>
        <taxon>Bacteria</taxon>
        <taxon>Pseudomonadati</taxon>
        <taxon>Bacteroidota</taxon>
        <taxon>Flavobacteriia</taxon>
        <taxon>Flavobacteriales</taxon>
        <taxon>Flavobacteriaceae</taxon>
        <taxon>Ulvibacter</taxon>
    </lineage>
</organism>
<protein>
    <recommendedName>
        <fullName evidence="3">DUF4270 domain-containing protein</fullName>
    </recommendedName>
</protein>
<dbReference type="RefSeq" id="WP_093139942.1">
    <property type="nucleotide sequence ID" value="NZ_BMWO01000001.1"/>
</dbReference>
<name>A0A1G7CQ11_9FLAO</name>